<dbReference type="PANTHER" id="PTHR37828">
    <property type="entry name" value="GSR2449 PROTEIN"/>
    <property type="match status" value="1"/>
</dbReference>
<protein>
    <recommendedName>
        <fullName evidence="2">YCII-related domain-containing protein</fullName>
    </recommendedName>
</protein>
<evidence type="ECO:0000256" key="1">
    <source>
        <dbReference type="ARBA" id="ARBA00007689"/>
    </source>
</evidence>
<comment type="similarity">
    <text evidence="1">Belongs to the YciI family.</text>
</comment>
<organism evidence="3 4">
    <name type="scientific">Sanguibacter suaedae</name>
    <dbReference type="NCBI Taxonomy" id="2795737"/>
    <lineage>
        <taxon>Bacteria</taxon>
        <taxon>Bacillati</taxon>
        <taxon>Actinomycetota</taxon>
        <taxon>Actinomycetes</taxon>
        <taxon>Micrococcales</taxon>
        <taxon>Sanguibacteraceae</taxon>
        <taxon>Sanguibacter</taxon>
    </lineage>
</organism>
<evidence type="ECO:0000313" key="4">
    <source>
        <dbReference type="Proteomes" id="UP000602087"/>
    </source>
</evidence>
<gene>
    <name evidence="3" type="ORF">JAV76_07785</name>
</gene>
<accession>A0A934MB45</accession>
<proteinExistence type="inferred from homology"/>
<dbReference type="Pfam" id="PF03795">
    <property type="entry name" value="YCII"/>
    <property type="match status" value="1"/>
</dbReference>
<dbReference type="RefSeq" id="WP_198733476.1">
    <property type="nucleotide sequence ID" value="NZ_JAEINH010000005.1"/>
</dbReference>
<evidence type="ECO:0000259" key="2">
    <source>
        <dbReference type="Pfam" id="PF03795"/>
    </source>
</evidence>
<dbReference type="InterPro" id="IPR011008">
    <property type="entry name" value="Dimeric_a/b-barrel"/>
</dbReference>
<dbReference type="AlphaFoldDB" id="A0A934MB45"/>
<comment type="caution">
    <text evidence="3">The sequence shown here is derived from an EMBL/GenBank/DDBJ whole genome shotgun (WGS) entry which is preliminary data.</text>
</comment>
<dbReference type="InterPro" id="IPR005545">
    <property type="entry name" value="YCII"/>
</dbReference>
<name>A0A934MB45_9MICO</name>
<reference evidence="3" key="1">
    <citation type="submission" date="2020-12" db="EMBL/GenBank/DDBJ databases">
        <title>Sanguibacter suaedae sp. nov., isolated from Suaeda aralocaspica.</title>
        <authorList>
            <person name="Ma Q."/>
        </authorList>
    </citation>
    <scope>NUCLEOTIDE SEQUENCE</scope>
    <source>
        <strain evidence="3">YZGR15</strain>
    </source>
</reference>
<dbReference type="EMBL" id="JAEINH010000005">
    <property type="protein sequence ID" value="MBI9114911.1"/>
    <property type="molecule type" value="Genomic_DNA"/>
</dbReference>
<dbReference type="Proteomes" id="UP000602087">
    <property type="component" value="Unassembled WGS sequence"/>
</dbReference>
<dbReference type="Gene3D" id="3.30.70.1060">
    <property type="entry name" value="Dimeric alpha+beta barrel"/>
    <property type="match status" value="1"/>
</dbReference>
<feature type="domain" description="YCII-related" evidence="2">
    <location>
        <begin position="8"/>
        <end position="87"/>
    </location>
</feature>
<dbReference type="PANTHER" id="PTHR37828:SF1">
    <property type="entry name" value="YCII-RELATED DOMAIN-CONTAINING PROTEIN"/>
    <property type="match status" value="1"/>
</dbReference>
<sequence length="94" mass="9713">MTTYAVTYVYDDRACDRDTHRPAHRAFLSGLHAAGVLRASGPVSDGDMQGALLVVDAPDAEAAGAILDSDPFALEGLVAARAVAEWTVVIGSVG</sequence>
<dbReference type="SUPFAM" id="SSF54909">
    <property type="entry name" value="Dimeric alpha+beta barrel"/>
    <property type="match status" value="1"/>
</dbReference>
<evidence type="ECO:0000313" key="3">
    <source>
        <dbReference type="EMBL" id="MBI9114911.1"/>
    </source>
</evidence>
<keyword evidence="4" id="KW-1185">Reference proteome</keyword>